<feature type="region of interest" description="Disordered" evidence="1">
    <location>
        <begin position="242"/>
        <end position="262"/>
    </location>
</feature>
<sequence length="262" mass="30060">MLLGTFLQEIFESRTSLMHNDQTDQSLNDHRLEFAKRPVELVNRFEDQVDDDSSQLQPFIDGDDSDDYCDLEAEETSSSWHHGDGGQPRPEVLYEHYKYYKCSNVVLKWVFRMSKATFHMICGELASAMAKHDTTLQLIIPVRQKITLCLYRLATGHPLQTVSNFFRLDIDTCHKVVLETCDAIQTVLVPKFLQWPNTNRLEQIITEFRSISPIPNICGIIDTTHVSMIATKTTQVEYIDQNQPERDQTPSDSTMVQGVVDS</sequence>
<reference evidence="2 3" key="1">
    <citation type="submission" date="2019-05" db="EMBL/GenBank/DDBJ databases">
        <title>Mikania micrantha, genome provides insights into the molecular mechanism of rapid growth.</title>
        <authorList>
            <person name="Liu B."/>
        </authorList>
    </citation>
    <scope>NUCLEOTIDE SEQUENCE [LARGE SCALE GENOMIC DNA]</scope>
    <source>
        <strain evidence="2">NLD-2019</strain>
        <tissue evidence="2">Leaf</tissue>
    </source>
</reference>
<dbReference type="PANTHER" id="PTHR22930:SF272">
    <property type="entry name" value="HARBINGER TRANSPOSASE-DERIVED NUCLEASE DOMAIN-CONTAINING PROTEIN"/>
    <property type="match status" value="1"/>
</dbReference>
<organism evidence="2 3">
    <name type="scientific">Mikania micrantha</name>
    <name type="common">bitter vine</name>
    <dbReference type="NCBI Taxonomy" id="192012"/>
    <lineage>
        <taxon>Eukaryota</taxon>
        <taxon>Viridiplantae</taxon>
        <taxon>Streptophyta</taxon>
        <taxon>Embryophyta</taxon>
        <taxon>Tracheophyta</taxon>
        <taxon>Spermatophyta</taxon>
        <taxon>Magnoliopsida</taxon>
        <taxon>eudicotyledons</taxon>
        <taxon>Gunneridae</taxon>
        <taxon>Pentapetalae</taxon>
        <taxon>asterids</taxon>
        <taxon>campanulids</taxon>
        <taxon>Asterales</taxon>
        <taxon>Asteraceae</taxon>
        <taxon>Asteroideae</taxon>
        <taxon>Heliantheae alliance</taxon>
        <taxon>Eupatorieae</taxon>
        <taxon>Mikania</taxon>
    </lineage>
</organism>
<protein>
    <recommendedName>
        <fullName evidence="4">DDE Tnp4 domain-containing protein</fullName>
    </recommendedName>
</protein>
<accession>A0A5N6PG36</accession>
<evidence type="ECO:0000256" key="1">
    <source>
        <dbReference type="SAM" id="MobiDB-lite"/>
    </source>
</evidence>
<comment type="caution">
    <text evidence="2">The sequence shown here is derived from an EMBL/GenBank/DDBJ whole genome shotgun (WGS) entry which is preliminary data.</text>
</comment>
<dbReference type="EMBL" id="SZYD01000004">
    <property type="protein sequence ID" value="KAD6453689.1"/>
    <property type="molecule type" value="Genomic_DNA"/>
</dbReference>
<evidence type="ECO:0008006" key="4">
    <source>
        <dbReference type="Google" id="ProtNLM"/>
    </source>
</evidence>
<proteinExistence type="predicted"/>
<keyword evidence="3" id="KW-1185">Reference proteome</keyword>
<evidence type="ECO:0000313" key="2">
    <source>
        <dbReference type="EMBL" id="KAD6453689.1"/>
    </source>
</evidence>
<dbReference type="Proteomes" id="UP000326396">
    <property type="component" value="Linkage Group LG12"/>
</dbReference>
<evidence type="ECO:0000313" key="3">
    <source>
        <dbReference type="Proteomes" id="UP000326396"/>
    </source>
</evidence>
<dbReference type="AlphaFoldDB" id="A0A5N6PG36"/>
<dbReference type="OrthoDB" id="2668416at2759"/>
<name>A0A5N6PG36_9ASTR</name>
<dbReference type="InterPro" id="IPR045249">
    <property type="entry name" value="HARBI1-like"/>
</dbReference>
<dbReference type="PANTHER" id="PTHR22930">
    <property type="match status" value="1"/>
</dbReference>
<gene>
    <name evidence="2" type="ORF">E3N88_08395</name>
</gene>